<protein>
    <submittedName>
        <fullName evidence="1">Uncharacterized protein</fullName>
    </submittedName>
</protein>
<evidence type="ECO:0000313" key="1">
    <source>
        <dbReference type="EMBL" id="CAA9332512.1"/>
    </source>
</evidence>
<reference evidence="1" key="1">
    <citation type="submission" date="2020-02" db="EMBL/GenBank/DDBJ databases">
        <authorList>
            <person name="Meier V. D."/>
        </authorList>
    </citation>
    <scope>NUCLEOTIDE SEQUENCE</scope>
    <source>
        <strain evidence="1">AVDCRST_MAG93</strain>
    </source>
</reference>
<name>A0A6J4LHQ5_9CHLR</name>
<proteinExistence type="predicted"/>
<organism evidence="1">
    <name type="scientific">uncultured Chloroflexia bacterium</name>
    <dbReference type="NCBI Taxonomy" id="1672391"/>
    <lineage>
        <taxon>Bacteria</taxon>
        <taxon>Bacillati</taxon>
        <taxon>Chloroflexota</taxon>
        <taxon>Chloroflexia</taxon>
        <taxon>environmental samples</taxon>
    </lineage>
</organism>
<accession>A0A6J4LHQ5</accession>
<sequence length="188" mass="21788">MQRLQAKLHGETPAVAFLWNESREDGKTHYHPKNEERFSDFVKMHLDDDLRGRGIIANREVQIRRGEGGVPGERTDIHVDAIRRVGQADDYDSITAIVEVKGNWHRELFSAMETQLAERYLRDNQTQHGLYLVGWFTCLQWDRNDPRRNLLPNTSIEEASEFFDEQAANLTNSSRQIRAVVLNTGLRE</sequence>
<dbReference type="EMBL" id="CADCTR010002108">
    <property type="protein sequence ID" value="CAA9332512.1"/>
    <property type="molecule type" value="Genomic_DNA"/>
</dbReference>
<gene>
    <name evidence="1" type="ORF">AVDCRST_MAG93-6262</name>
</gene>
<dbReference type="AlphaFoldDB" id="A0A6J4LHQ5"/>